<keyword evidence="3" id="KW-1185">Reference proteome</keyword>
<reference evidence="2" key="1">
    <citation type="journal article" date="2014" name="Int. J. Syst. Evol. Microbiol.">
        <title>Complete genome sequence of Corynebacterium casei LMG S-19264T (=DSM 44701T), isolated from a smear-ripened cheese.</title>
        <authorList>
            <consortium name="US DOE Joint Genome Institute (JGI-PGF)"/>
            <person name="Walter F."/>
            <person name="Albersmeier A."/>
            <person name="Kalinowski J."/>
            <person name="Ruckert C."/>
        </authorList>
    </citation>
    <scope>NUCLEOTIDE SEQUENCE</scope>
    <source>
        <strain evidence="2">CGMCC 1.15290</strain>
    </source>
</reference>
<evidence type="ECO:0000259" key="1">
    <source>
        <dbReference type="Pfam" id="PF08818"/>
    </source>
</evidence>
<dbReference type="RefSeq" id="WP_188953773.1">
    <property type="nucleotide sequence ID" value="NZ_BMIB01000003.1"/>
</dbReference>
<name>A0A917J0V0_9BACT</name>
<comment type="caution">
    <text evidence="2">The sequence shown here is derived from an EMBL/GenBank/DDBJ whole genome shotgun (WGS) entry which is preliminary data.</text>
</comment>
<evidence type="ECO:0000313" key="3">
    <source>
        <dbReference type="Proteomes" id="UP000627292"/>
    </source>
</evidence>
<gene>
    <name evidence="2" type="ORF">GCM10011379_30780</name>
</gene>
<protein>
    <recommendedName>
        <fullName evidence="1">YdhG-like domain-containing protein</fullName>
    </recommendedName>
</protein>
<proteinExistence type="predicted"/>
<accession>A0A917J0V0</accession>
<dbReference type="SUPFAM" id="SSF159888">
    <property type="entry name" value="YdhG-like"/>
    <property type="match status" value="1"/>
</dbReference>
<evidence type="ECO:0000313" key="2">
    <source>
        <dbReference type="EMBL" id="GGH71438.1"/>
    </source>
</evidence>
<dbReference type="AlphaFoldDB" id="A0A917J0V0"/>
<organism evidence="2 3">
    <name type="scientific">Filimonas zeae</name>
    <dbReference type="NCBI Taxonomy" id="1737353"/>
    <lineage>
        <taxon>Bacteria</taxon>
        <taxon>Pseudomonadati</taxon>
        <taxon>Bacteroidota</taxon>
        <taxon>Chitinophagia</taxon>
        <taxon>Chitinophagales</taxon>
        <taxon>Chitinophagaceae</taxon>
        <taxon>Filimonas</taxon>
    </lineage>
</organism>
<dbReference type="Proteomes" id="UP000627292">
    <property type="component" value="Unassembled WGS sequence"/>
</dbReference>
<sequence length="128" mass="14449">MQNKTDSTAPQTIDGYIKGFTPDVQEVLQLVRDTIRAIVPDATEAIKYAIPTFIYGKANLVHFAAFKAHIGFYPAPTGIKAFEEELAHYVTGKGSVQFPLDKPMPLNLITRMVNYRIEEVHKQQKKKK</sequence>
<reference evidence="2" key="2">
    <citation type="submission" date="2020-09" db="EMBL/GenBank/DDBJ databases">
        <authorList>
            <person name="Sun Q."/>
            <person name="Zhou Y."/>
        </authorList>
    </citation>
    <scope>NUCLEOTIDE SEQUENCE</scope>
    <source>
        <strain evidence="2">CGMCC 1.15290</strain>
    </source>
</reference>
<dbReference type="Gene3D" id="3.90.1150.200">
    <property type="match status" value="1"/>
</dbReference>
<feature type="domain" description="YdhG-like" evidence="1">
    <location>
        <begin position="25"/>
        <end position="117"/>
    </location>
</feature>
<dbReference type="Pfam" id="PF08818">
    <property type="entry name" value="DUF1801"/>
    <property type="match status" value="1"/>
</dbReference>
<dbReference type="EMBL" id="BMIB01000003">
    <property type="protein sequence ID" value="GGH71438.1"/>
    <property type="molecule type" value="Genomic_DNA"/>
</dbReference>
<dbReference type="InterPro" id="IPR014922">
    <property type="entry name" value="YdhG-like"/>
</dbReference>